<evidence type="ECO:0000313" key="3">
    <source>
        <dbReference type="Proteomes" id="UP001556617"/>
    </source>
</evidence>
<dbReference type="EMBL" id="JBFPER010000001">
    <property type="protein sequence ID" value="MEX0380685.1"/>
    <property type="molecule type" value="Genomic_DNA"/>
</dbReference>
<sequence>MKLFLVKKNSLALLKIELEQVYIDQDKIKITKICNSIQIMSTNRPDDIALRHFFLMAQSTRYHLDFKLAPSSVQNELIDYFFGIENWQYYDLCLLFFIMNMISVEHIKPYIIDIISQYIEGKMSTSTSRMVAPVLIMILEATIVQHNYTLTRDLLNKIRHLTFDQQDFEFQTWLLFLQGVFENNTQKINDAYNIIKRLHLNKTKSLFDHILTHDKIN</sequence>
<feature type="domain" description="HTH-type transcriptional regulator Rgg C-terminal" evidence="1">
    <location>
        <begin position="72"/>
        <end position="199"/>
    </location>
</feature>
<accession>A0ABV3S3P4</accession>
<dbReference type="RefSeq" id="WP_367974078.1">
    <property type="nucleotide sequence ID" value="NZ_JBFPER010000001.1"/>
</dbReference>
<dbReference type="Proteomes" id="UP001556617">
    <property type="component" value="Unassembled WGS sequence"/>
</dbReference>
<proteinExistence type="predicted"/>
<reference evidence="2 3" key="1">
    <citation type="submission" date="2024-07" db="EMBL/GenBank/DDBJ databases">
        <authorList>
            <person name="Yun M."/>
        </authorList>
    </citation>
    <scope>NUCLEOTIDE SEQUENCE [LARGE SCALE GENOMIC DNA]</scope>
    <source>
        <strain evidence="2 3">MS01</strain>
    </source>
</reference>
<keyword evidence="3" id="KW-1185">Reference proteome</keyword>
<organism evidence="2 3">
    <name type="scientific">Leuconostoc aquikimchii</name>
    <dbReference type="NCBI Taxonomy" id="3236804"/>
    <lineage>
        <taxon>Bacteria</taxon>
        <taxon>Bacillati</taxon>
        <taxon>Bacillota</taxon>
        <taxon>Bacilli</taxon>
        <taxon>Lactobacillales</taxon>
        <taxon>Lactobacillaceae</taxon>
        <taxon>Leuconostoc</taxon>
    </lineage>
</organism>
<evidence type="ECO:0000313" key="2">
    <source>
        <dbReference type="EMBL" id="MEX0380685.1"/>
    </source>
</evidence>
<name>A0ABV3S3P4_9LACO</name>
<evidence type="ECO:0000259" key="1">
    <source>
        <dbReference type="Pfam" id="PF21259"/>
    </source>
</evidence>
<dbReference type="NCBIfam" id="TIGR01716">
    <property type="entry name" value="RGG_Cterm"/>
    <property type="match status" value="1"/>
</dbReference>
<protein>
    <submittedName>
        <fullName evidence="2">Rgg/GadR/MutR family transcriptional regulator</fullName>
    </submittedName>
</protein>
<gene>
    <name evidence="2" type="ORF">AB3K24_04885</name>
</gene>
<dbReference type="InterPro" id="IPR010057">
    <property type="entry name" value="Transcription_activator_Rgg_C"/>
</dbReference>
<dbReference type="Pfam" id="PF21259">
    <property type="entry name" value="Rgg_C"/>
    <property type="match status" value="1"/>
</dbReference>
<comment type="caution">
    <text evidence="2">The sequence shown here is derived from an EMBL/GenBank/DDBJ whole genome shotgun (WGS) entry which is preliminary data.</text>
</comment>